<dbReference type="FunCoup" id="A0A0V0R9F9">
    <property type="interactions" value="231"/>
</dbReference>
<keyword evidence="2 5" id="KW-0853">WD repeat</keyword>
<feature type="domain" description="CDC20/Fizzy WD40" evidence="7">
    <location>
        <begin position="257"/>
        <end position="571"/>
    </location>
</feature>
<evidence type="ECO:0000256" key="1">
    <source>
        <dbReference type="ARBA" id="ARBA00006445"/>
    </source>
</evidence>
<organism evidence="8 9">
    <name type="scientific">Pseudocohnilembus persalinus</name>
    <name type="common">Ciliate</name>
    <dbReference type="NCBI Taxonomy" id="266149"/>
    <lineage>
        <taxon>Eukaryota</taxon>
        <taxon>Sar</taxon>
        <taxon>Alveolata</taxon>
        <taxon>Ciliophora</taxon>
        <taxon>Intramacronucleata</taxon>
        <taxon>Oligohymenophorea</taxon>
        <taxon>Scuticociliatia</taxon>
        <taxon>Philasterida</taxon>
        <taxon>Pseudocohnilembidae</taxon>
        <taxon>Pseudocohnilembus</taxon>
    </lineage>
</organism>
<evidence type="ECO:0000313" key="9">
    <source>
        <dbReference type="Proteomes" id="UP000054937"/>
    </source>
</evidence>
<gene>
    <name evidence="8" type="ORF">PPERSA_12062</name>
</gene>
<dbReference type="GO" id="GO:0010997">
    <property type="term" value="F:anaphase-promoting complex binding"/>
    <property type="evidence" value="ECO:0007669"/>
    <property type="project" value="InterPro"/>
</dbReference>
<dbReference type="InterPro" id="IPR036322">
    <property type="entry name" value="WD40_repeat_dom_sf"/>
</dbReference>
<dbReference type="InterPro" id="IPR015943">
    <property type="entry name" value="WD40/YVTN_repeat-like_dom_sf"/>
</dbReference>
<dbReference type="PROSITE" id="PS50082">
    <property type="entry name" value="WD_REPEATS_2"/>
    <property type="match status" value="3"/>
</dbReference>
<evidence type="ECO:0000256" key="5">
    <source>
        <dbReference type="PROSITE-ProRule" id="PRU00221"/>
    </source>
</evidence>
<reference evidence="8 9" key="1">
    <citation type="journal article" date="2015" name="Sci. Rep.">
        <title>Genome of the facultative scuticociliatosis pathogen Pseudocohnilembus persalinus provides insight into its virulence through horizontal gene transfer.</title>
        <authorList>
            <person name="Xiong J."/>
            <person name="Wang G."/>
            <person name="Cheng J."/>
            <person name="Tian M."/>
            <person name="Pan X."/>
            <person name="Warren A."/>
            <person name="Jiang C."/>
            <person name="Yuan D."/>
            <person name="Miao W."/>
        </authorList>
    </citation>
    <scope>NUCLEOTIDE SEQUENCE [LARGE SCALE GENOMIC DNA]</scope>
    <source>
        <strain evidence="8">36N120E</strain>
    </source>
</reference>
<keyword evidence="9" id="KW-1185">Reference proteome</keyword>
<evidence type="ECO:0000313" key="8">
    <source>
        <dbReference type="EMBL" id="KRX10938.1"/>
    </source>
</evidence>
<keyword evidence="3" id="KW-0677">Repeat</keyword>
<dbReference type="AlphaFoldDB" id="A0A0V0R9F9"/>
<dbReference type="GO" id="GO:1990757">
    <property type="term" value="F:ubiquitin ligase activator activity"/>
    <property type="evidence" value="ECO:0007669"/>
    <property type="project" value="TreeGrafter"/>
</dbReference>
<evidence type="ECO:0000256" key="6">
    <source>
        <dbReference type="SAM" id="MobiDB-lite"/>
    </source>
</evidence>
<feature type="compositionally biased region" description="Low complexity" evidence="6">
    <location>
        <begin position="140"/>
        <end position="150"/>
    </location>
</feature>
<dbReference type="InterPro" id="IPR001680">
    <property type="entry name" value="WD40_rpt"/>
</dbReference>
<comment type="similarity">
    <text evidence="1">Belongs to the WD repeat CDC20/Fizzy family.</text>
</comment>
<dbReference type="Pfam" id="PF24807">
    <property type="entry name" value="WD40_CDC20-Fz"/>
    <property type="match status" value="1"/>
</dbReference>
<evidence type="ECO:0000256" key="3">
    <source>
        <dbReference type="ARBA" id="ARBA00022737"/>
    </source>
</evidence>
<dbReference type="GO" id="GO:0005680">
    <property type="term" value="C:anaphase-promoting complex"/>
    <property type="evidence" value="ECO:0007669"/>
    <property type="project" value="TreeGrafter"/>
</dbReference>
<dbReference type="InterPro" id="IPR056150">
    <property type="entry name" value="WD40_CDC20-Fz"/>
</dbReference>
<dbReference type="Proteomes" id="UP000054937">
    <property type="component" value="Unassembled WGS sequence"/>
</dbReference>
<sequence length="596" mass="68317">MYNFNMDSILVQKSQNYNYQQTDMNLKIKNIIKQQNNNQNQQFKTPEKKKKNLYQQFQENPLNSPLSLKKQRSSSSSNVKLLDRFIPNNVGSNVYQLLSCEKSENNIQFQKQNSCNSVNRLNQLNLNSQFETANTNNSHQQQQQNQQQQQLSSHEKLEQGRELGFYTNLLKQNILNDEFQDQENRFGNNCQIKGLSFQDISSSNKKDKVLKYRTNQKRNQQYILNYSPVKINNKNQNSKLEQNPQLKKISKAPFKILDAPKLRDDFYFNLLDWSSKNIIAVGLDNILYSWNPVTKDASKLAEIENGGTLTSLSWAPSGVLLARGDDSGIVKIFDTEKNICLRTYQNHFQRVGSLCWNNNLITSGGRDSKIISSDIRQREPFAHKFVGHKQEVCGTKWNYDGLTLASGGNDNNVHIWSLKMSKQLAKFTDHKAAVKALTWSPHQNNLLLTGGGTSDKTMKFWNINSLKLVNSIDTGSQICNMAFTKNANQFVTTHGFSMNQVAIWKINSNQNKTLSDELCEEQSIIQNTTSDDKIEKIATLYGHTYRVLYLAVSPDGENIVTGSGDESLRFWKVFPSSKTNQYLNKSQLNPQYMQIR</sequence>
<evidence type="ECO:0000259" key="7">
    <source>
        <dbReference type="Pfam" id="PF24807"/>
    </source>
</evidence>
<evidence type="ECO:0000256" key="2">
    <source>
        <dbReference type="ARBA" id="ARBA00022574"/>
    </source>
</evidence>
<feature type="region of interest" description="Disordered" evidence="6">
    <location>
        <begin position="133"/>
        <end position="156"/>
    </location>
</feature>
<keyword evidence="4" id="KW-0131">Cell cycle</keyword>
<dbReference type="PROSITE" id="PS50294">
    <property type="entry name" value="WD_REPEATS_REGION"/>
    <property type="match status" value="2"/>
</dbReference>
<proteinExistence type="inferred from homology"/>
<protein>
    <submittedName>
        <fullName evidence="8">WD40-repeat-containing domain</fullName>
    </submittedName>
</protein>
<dbReference type="SUPFAM" id="SSF50978">
    <property type="entry name" value="WD40 repeat-like"/>
    <property type="match status" value="1"/>
</dbReference>
<dbReference type="InterPro" id="IPR033010">
    <property type="entry name" value="Cdc20/Fizzy"/>
</dbReference>
<dbReference type="OMA" id="AIWKINS"/>
<dbReference type="Gene3D" id="2.130.10.10">
    <property type="entry name" value="YVTN repeat-like/Quinoprotein amine dehydrogenase"/>
    <property type="match status" value="1"/>
</dbReference>
<evidence type="ECO:0000256" key="4">
    <source>
        <dbReference type="ARBA" id="ARBA00023306"/>
    </source>
</evidence>
<dbReference type="GO" id="GO:1905786">
    <property type="term" value="P:positive regulation of anaphase-promoting complex-dependent catabolic process"/>
    <property type="evidence" value="ECO:0007669"/>
    <property type="project" value="TreeGrafter"/>
</dbReference>
<feature type="repeat" description="WD" evidence="5">
    <location>
        <begin position="427"/>
        <end position="471"/>
    </location>
</feature>
<name>A0A0V0R9F9_PSEPJ</name>
<dbReference type="InterPro" id="IPR019775">
    <property type="entry name" value="WD40_repeat_CS"/>
</dbReference>
<comment type="caution">
    <text evidence="8">The sequence shown here is derived from an EMBL/GenBank/DDBJ whole genome shotgun (WGS) entry which is preliminary data.</text>
</comment>
<dbReference type="GO" id="GO:0031145">
    <property type="term" value="P:anaphase-promoting complex-dependent catabolic process"/>
    <property type="evidence" value="ECO:0007669"/>
    <property type="project" value="TreeGrafter"/>
</dbReference>
<dbReference type="OrthoDB" id="10263272at2759"/>
<accession>A0A0V0R9F9</accession>
<dbReference type="CDD" id="cd00200">
    <property type="entry name" value="WD40"/>
    <property type="match status" value="1"/>
</dbReference>
<feature type="repeat" description="WD" evidence="5">
    <location>
        <begin position="540"/>
        <end position="581"/>
    </location>
</feature>
<dbReference type="SMART" id="SM00320">
    <property type="entry name" value="WD40"/>
    <property type="match status" value="6"/>
</dbReference>
<feature type="repeat" description="WD" evidence="5">
    <location>
        <begin position="385"/>
        <end position="426"/>
    </location>
</feature>
<dbReference type="PANTHER" id="PTHR19918:SF1">
    <property type="entry name" value="FIZZY-RELATED PROTEIN HOMOLOG"/>
    <property type="match status" value="1"/>
</dbReference>
<dbReference type="EMBL" id="LDAU01000013">
    <property type="protein sequence ID" value="KRX10938.1"/>
    <property type="molecule type" value="Genomic_DNA"/>
</dbReference>
<dbReference type="PROSITE" id="PS00678">
    <property type="entry name" value="WD_REPEATS_1"/>
    <property type="match status" value="1"/>
</dbReference>
<dbReference type="InParanoid" id="A0A0V0R9F9"/>
<dbReference type="PANTHER" id="PTHR19918">
    <property type="entry name" value="CELL DIVISION CYCLE 20 CDC20 FIZZY -RELATED"/>
    <property type="match status" value="1"/>
</dbReference>